<dbReference type="RefSeq" id="WP_013603452.1">
    <property type="nucleotide sequence ID" value="NC_015151.1"/>
</dbReference>
<name>F0QSD7_VULM7</name>
<gene>
    <name evidence="1" type="ordered locus">VMUT_0071</name>
</gene>
<sequence>MMDEEYFRELIKARRRSMRKLGYMKKRAVLARLVPVEGHGGEGKAEEGRE</sequence>
<evidence type="ECO:0000313" key="1">
    <source>
        <dbReference type="EMBL" id="ADY00288.1"/>
    </source>
</evidence>
<organism evidence="1 2">
    <name type="scientific">Vulcanisaeta moutnovskia (strain 768-28)</name>
    <dbReference type="NCBI Taxonomy" id="985053"/>
    <lineage>
        <taxon>Archaea</taxon>
        <taxon>Thermoproteota</taxon>
        <taxon>Thermoprotei</taxon>
        <taxon>Thermoproteales</taxon>
        <taxon>Thermoproteaceae</taxon>
        <taxon>Vulcanisaeta</taxon>
    </lineage>
</organism>
<protein>
    <submittedName>
        <fullName evidence="1">Uncharacterized protein</fullName>
    </submittedName>
</protein>
<dbReference type="Proteomes" id="UP000007485">
    <property type="component" value="Chromosome"/>
</dbReference>
<dbReference type="EMBL" id="CP002529">
    <property type="protein sequence ID" value="ADY00288.1"/>
    <property type="molecule type" value="Genomic_DNA"/>
</dbReference>
<proteinExistence type="predicted"/>
<reference evidence="1 2" key="1">
    <citation type="journal article" date="2011" name="J. Bacteriol.">
        <title>Complete genome sequence of 'Vulcanisaeta moutnovskia' strain 768-28, a novel member of the hyperthermophilic crenarchaeal genus vulcanisaeta.</title>
        <authorList>
            <person name="Gumerov V.M."/>
            <person name="Mardanov A.V."/>
            <person name="Beletsky A.V."/>
            <person name="Prokofeva M.I."/>
            <person name="Bonch-Osmolovskaya E.A."/>
            <person name="Ravin N.V."/>
            <person name="Skryabin K.G."/>
        </authorList>
    </citation>
    <scope>NUCLEOTIDE SEQUENCE [LARGE SCALE GENOMIC DNA]</scope>
    <source>
        <strain evidence="1 2">768-28</strain>
    </source>
</reference>
<dbReference type="HOGENOM" id="CLU_3113291_0_0_2"/>
<dbReference type="AlphaFoldDB" id="F0QSD7"/>
<accession>F0QSD7</accession>
<dbReference type="GeneID" id="43500364"/>
<dbReference type="STRING" id="985053.VMUT_0071"/>
<keyword evidence="2" id="KW-1185">Reference proteome</keyword>
<dbReference type="eggNOG" id="arCOG13776">
    <property type="taxonomic scope" value="Archaea"/>
</dbReference>
<evidence type="ECO:0000313" key="2">
    <source>
        <dbReference type="Proteomes" id="UP000007485"/>
    </source>
</evidence>
<dbReference type="KEGG" id="vmo:VMUT_0071"/>